<dbReference type="Pfam" id="PF13148">
    <property type="entry name" value="DUF3987"/>
    <property type="match status" value="1"/>
</dbReference>
<dbReference type="Pfam" id="PF09250">
    <property type="entry name" value="Prim-Pol"/>
    <property type="match status" value="1"/>
</dbReference>
<evidence type="ECO:0000259" key="1">
    <source>
        <dbReference type="SMART" id="SM00943"/>
    </source>
</evidence>
<dbReference type="CDD" id="cd04859">
    <property type="entry name" value="Prim_Pol"/>
    <property type="match status" value="1"/>
</dbReference>
<keyword evidence="3" id="KW-1185">Reference proteome</keyword>
<evidence type="ECO:0000313" key="3">
    <source>
        <dbReference type="Proteomes" id="UP000441717"/>
    </source>
</evidence>
<organism evidence="2 3">
    <name type="scientific">Desulfofundulus thermobenzoicus</name>
    <dbReference type="NCBI Taxonomy" id="29376"/>
    <lineage>
        <taxon>Bacteria</taxon>
        <taxon>Bacillati</taxon>
        <taxon>Bacillota</taxon>
        <taxon>Clostridia</taxon>
        <taxon>Eubacteriales</taxon>
        <taxon>Peptococcaceae</taxon>
        <taxon>Desulfofundulus</taxon>
    </lineage>
</organism>
<evidence type="ECO:0000313" key="2">
    <source>
        <dbReference type="EMBL" id="MQL53380.1"/>
    </source>
</evidence>
<name>A0A6N7ITK1_9FIRM</name>
<dbReference type="AlphaFoldDB" id="A0A6N7ITK1"/>
<dbReference type="Proteomes" id="UP000441717">
    <property type="component" value="Unassembled WGS sequence"/>
</dbReference>
<dbReference type="RefSeq" id="WP_152947852.1">
    <property type="nucleotide sequence ID" value="NZ_WHYR01000047.1"/>
</dbReference>
<reference evidence="2 3" key="1">
    <citation type="submission" date="2019-10" db="EMBL/GenBank/DDBJ databases">
        <title>Comparative genomics of sulfur disproportionating microorganisms.</title>
        <authorList>
            <person name="Ward L.M."/>
            <person name="Bertran E."/>
            <person name="Johnston D."/>
        </authorList>
    </citation>
    <scope>NUCLEOTIDE SEQUENCE [LARGE SCALE GENOMIC DNA]</scope>
    <source>
        <strain evidence="2 3">DSM 14055</strain>
    </source>
</reference>
<dbReference type="InterPro" id="IPR015330">
    <property type="entry name" value="DNA_primase/pol_bifunc_N"/>
</dbReference>
<dbReference type="SMART" id="SM00943">
    <property type="entry name" value="Prim-Pol"/>
    <property type="match status" value="1"/>
</dbReference>
<comment type="caution">
    <text evidence="2">The sequence shown here is derived from an EMBL/GenBank/DDBJ whole genome shotgun (WGS) entry which is preliminary data.</text>
</comment>
<protein>
    <submittedName>
        <fullName evidence="2">DUF3987 domain-containing protein</fullName>
    </submittedName>
</protein>
<dbReference type="SUPFAM" id="SSF56747">
    <property type="entry name" value="Prim-pol domain"/>
    <property type="match status" value="1"/>
</dbReference>
<sequence length="704" mass="79070">MIISENTTKSQLAIELSEYGFYVLPCCWPDETGNCGCGKGHIGREIGKAPLFRDWPGRSINDPTIISAWWSKWPQANIGIDLAKSGLLVVDLDDGSRINELHTLLDIPPGTTTVKTGRGYHLYFRNPGIKTTSFKLPNGLGDLKASGFVLAPGSQHQSGQVYELISGSFSEILEPPEPVIELIHQHEQQEAVYAYLPDDIEARAEQTMSKLPNFVTEIWQSGRNSGDRSGEAYNLARLCVENGITDLLDIASVVFTSAAHHDKFKDRPDGWKDAVRVAERALKMATTGGGRYFIMEADRSDLDFPEDCAVGICADIAKMFSEHFEAPFSYWFFAALTYLSAAISGYIELDSEEIIQPRIYLAIIGPSADSRKSTVIDKVGVFFKDALGEYMPHVEHGLGSGEGLAQVLQDNKHCIIALDELKLLTQKARIEHSSLLPMLTSLFHKNEFSNSTRKSRINLRGVHVSLLSACTTETFESMWTSEFLDIGFVNRLWLVPDKARKRIALPETIPSEKKQALAQRLADIVAFIHTKASQKGKIYANGTEAEIKVVTPIRLKLTDKARDLFEQWYCSRPLSEHSKRLDAYAKRLMILLAVSQDNLESIDSETVNKVIKLVDWQYNVRKAYDPIDCDNRMAAMEQRIMRTLMRNGPLPDGRLRKAVHWERYGTWFYETALKNLQNSGVLMAKKGRRGSVYFLGEHPQEWGV</sequence>
<accession>A0A6N7ITK1</accession>
<dbReference type="EMBL" id="WHYR01000047">
    <property type="protein sequence ID" value="MQL53380.1"/>
    <property type="molecule type" value="Genomic_DNA"/>
</dbReference>
<dbReference type="InterPro" id="IPR025048">
    <property type="entry name" value="DUF3987"/>
</dbReference>
<proteinExistence type="predicted"/>
<feature type="domain" description="DNA primase/polymerase bifunctional N-terminal" evidence="1">
    <location>
        <begin position="13"/>
        <end position="183"/>
    </location>
</feature>
<dbReference type="OrthoDB" id="158067at2"/>
<gene>
    <name evidence="2" type="ORF">GFC01_14155</name>
</gene>